<keyword evidence="4" id="KW-1003">Cell membrane</keyword>
<keyword evidence="9 12" id="KW-0406">Ion transport</keyword>
<feature type="domain" description="UBC core" evidence="13">
    <location>
        <begin position="32"/>
        <end position="191"/>
    </location>
</feature>
<evidence type="ECO:0000256" key="2">
    <source>
        <dbReference type="ARBA" id="ARBA00004651"/>
    </source>
</evidence>
<keyword evidence="5 12" id="KW-0812">Transmembrane</keyword>
<dbReference type="AlphaFoldDB" id="A0AA39ISE0"/>
<evidence type="ECO:0000256" key="5">
    <source>
        <dbReference type="ARBA" id="ARBA00022692"/>
    </source>
</evidence>
<feature type="transmembrane region" description="Helical" evidence="12">
    <location>
        <begin position="455"/>
        <end position="483"/>
    </location>
</feature>
<comment type="subcellular location">
    <subcellularLocation>
        <location evidence="1">Cell junction</location>
        <location evidence="1">Gap junction</location>
    </subcellularLocation>
    <subcellularLocation>
        <location evidence="2 12">Cell membrane</location>
        <topology evidence="2 12">Multi-pass membrane protein</topology>
    </subcellularLocation>
</comment>
<protein>
    <recommendedName>
        <fullName evidence="12">Innexin</fullName>
    </recommendedName>
</protein>
<name>A0AA39ISE0_9BILA</name>
<evidence type="ECO:0000256" key="4">
    <source>
        <dbReference type="ARBA" id="ARBA00022475"/>
    </source>
</evidence>
<keyword evidence="10 12" id="KW-0472">Membrane</keyword>
<keyword evidence="15" id="KW-1185">Reference proteome</keyword>
<dbReference type="CDD" id="cd23808">
    <property type="entry name" value="UBCc_UBE2W"/>
    <property type="match status" value="1"/>
</dbReference>
<evidence type="ECO:0000256" key="8">
    <source>
        <dbReference type="ARBA" id="ARBA00022989"/>
    </source>
</evidence>
<dbReference type="PANTHER" id="PTHR11893:SF20">
    <property type="entry name" value="INNEXIN-3"/>
    <property type="match status" value="1"/>
</dbReference>
<dbReference type="SUPFAM" id="SSF54495">
    <property type="entry name" value="UBC-like"/>
    <property type="match status" value="1"/>
</dbReference>
<evidence type="ECO:0000256" key="11">
    <source>
        <dbReference type="ARBA" id="ARBA00023303"/>
    </source>
</evidence>
<dbReference type="GO" id="GO:0005243">
    <property type="term" value="F:gap junction channel activity"/>
    <property type="evidence" value="ECO:0007669"/>
    <property type="project" value="TreeGrafter"/>
</dbReference>
<evidence type="ECO:0000256" key="10">
    <source>
        <dbReference type="ARBA" id="ARBA00023136"/>
    </source>
</evidence>
<keyword evidence="8 12" id="KW-1133">Transmembrane helix</keyword>
<evidence type="ECO:0000256" key="6">
    <source>
        <dbReference type="ARBA" id="ARBA00022868"/>
    </source>
</evidence>
<organism evidence="14 15">
    <name type="scientific">Steinernema hermaphroditum</name>
    <dbReference type="NCBI Taxonomy" id="289476"/>
    <lineage>
        <taxon>Eukaryota</taxon>
        <taxon>Metazoa</taxon>
        <taxon>Ecdysozoa</taxon>
        <taxon>Nematoda</taxon>
        <taxon>Chromadorea</taxon>
        <taxon>Rhabditida</taxon>
        <taxon>Tylenchina</taxon>
        <taxon>Panagrolaimomorpha</taxon>
        <taxon>Strongyloidoidea</taxon>
        <taxon>Steinernematidae</taxon>
        <taxon>Steinernema</taxon>
    </lineage>
</organism>
<evidence type="ECO:0000256" key="3">
    <source>
        <dbReference type="ARBA" id="ARBA00022448"/>
    </source>
</evidence>
<dbReference type="EMBL" id="JAUCMV010000001">
    <property type="protein sequence ID" value="KAK0428834.1"/>
    <property type="molecule type" value="Genomic_DNA"/>
</dbReference>
<comment type="caution">
    <text evidence="14">The sequence shown here is derived from an EMBL/GenBank/DDBJ whole genome shotgun (WGS) entry which is preliminary data.</text>
</comment>
<gene>
    <name evidence="12" type="primary">inx</name>
    <name evidence="14" type="ORF">QR680_011037</name>
</gene>
<keyword evidence="6" id="KW-0303">Gap junction</keyword>
<dbReference type="Pfam" id="PF00876">
    <property type="entry name" value="Innexin"/>
    <property type="match status" value="1"/>
</dbReference>
<dbReference type="GO" id="GO:0034220">
    <property type="term" value="P:monoatomic ion transmembrane transport"/>
    <property type="evidence" value="ECO:0007669"/>
    <property type="project" value="UniProtKB-KW"/>
</dbReference>
<evidence type="ECO:0000313" key="14">
    <source>
        <dbReference type="EMBL" id="KAK0428834.1"/>
    </source>
</evidence>
<dbReference type="InterPro" id="IPR000608">
    <property type="entry name" value="UBC"/>
</dbReference>
<feature type="transmembrane region" description="Helical" evidence="12">
    <location>
        <begin position="209"/>
        <end position="230"/>
    </location>
</feature>
<comment type="function">
    <text evidence="12">Structural component of the gap junctions.</text>
</comment>
<dbReference type="PROSITE" id="PS51013">
    <property type="entry name" value="PANNEXIN"/>
    <property type="match status" value="1"/>
</dbReference>
<dbReference type="InterPro" id="IPR000990">
    <property type="entry name" value="Innexin"/>
</dbReference>
<accession>A0AA39ISE0</accession>
<evidence type="ECO:0000259" key="13">
    <source>
        <dbReference type="PROSITE" id="PS50127"/>
    </source>
</evidence>
<reference evidence="14" key="1">
    <citation type="submission" date="2023-06" db="EMBL/GenBank/DDBJ databases">
        <title>Genomic analysis of the entomopathogenic nematode Steinernema hermaphroditum.</title>
        <authorList>
            <person name="Schwarz E.M."/>
            <person name="Heppert J.K."/>
            <person name="Baniya A."/>
            <person name="Schwartz H.T."/>
            <person name="Tan C.-H."/>
            <person name="Antoshechkin I."/>
            <person name="Sternberg P.W."/>
            <person name="Goodrich-Blair H."/>
            <person name="Dillman A.R."/>
        </authorList>
    </citation>
    <scope>NUCLEOTIDE SEQUENCE</scope>
    <source>
        <strain evidence="14">PS9179</strain>
        <tissue evidence="14">Whole animal</tissue>
    </source>
</reference>
<dbReference type="Proteomes" id="UP001175271">
    <property type="component" value="Unassembled WGS sequence"/>
</dbReference>
<keyword evidence="3 12" id="KW-0813">Transport</keyword>
<evidence type="ECO:0000256" key="9">
    <source>
        <dbReference type="ARBA" id="ARBA00023065"/>
    </source>
</evidence>
<feature type="transmembrane region" description="Helical" evidence="12">
    <location>
        <begin position="290"/>
        <end position="307"/>
    </location>
</feature>
<dbReference type="GO" id="GO:0005886">
    <property type="term" value="C:plasma membrane"/>
    <property type="evidence" value="ECO:0007669"/>
    <property type="project" value="UniProtKB-SubCell"/>
</dbReference>
<dbReference type="PROSITE" id="PS50127">
    <property type="entry name" value="UBC_2"/>
    <property type="match status" value="1"/>
</dbReference>
<dbReference type="PRINTS" id="PR01262">
    <property type="entry name" value="INNEXIN"/>
</dbReference>
<dbReference type="SMART" id="SM00212">
    <property type="entry name" value="UBCc"/>
    <property type="match status" value="1"/>
</dbReference>
<evidence type="ECO:0000313" key="15">
    <source>
        <dbReference type="Proteomes" id="UP001175271"/>
    </source>
</evidence>
<dbReference type="GO" id="GO:0005921">
    <property type="term" value="C:gap junction"/>
    <property type="evidence" value="ECO:0007669"/>
    <property type="project" value="UniProtKB-SubCell"/>
</dbReference>
<evidence type="ECO:0000256" key="1">
    <source>
        <dbReference type="ARBA" id="ARBA00004610"/>
    </source>
</evidence>
<proteinExistence type="inferred from homology"/>
<sequence>MSKIAKVTKVVKAAKTNTVTEIVKVARMAKDMAIYRIRSEFQAFIVNAPTGVVLDVERSVTDQMCWFVNVEGAANTLYEGEKYVLRVRFNDDYPFKAPEVVFVGDTIPCNPHVYSNGHICISILGEEWSPTLDIQAVCLSIISMLSSCKKKEWPAGNEQYVQNVKNVDYRHARSNSSAEMITMNEESLSWNGRIVQGIEKMISHPGDDFFDRISCAISVWIITMLVALTAGGLHFGAPLQCMYTADSPEQWTNYYNDRCYVEGTFVHREPQDPSLAIYDGAAIEVKEIQYYQWVPFVLFLQALFFLIPQQFWKMCIDAQKFDYLTIITESEKLENLLDKEYREHLKSIVRHIVHGRRAVVNKSKGLFGRTLSICHLATKWLYVLNGVVQFIVLVKFVGDNNYMWGLEALIHNYNWRRSPLFPLETFCELRHIYSFQVQHFSFQCILPWNMINEKIYIFLWFWLLFVIVMATGSAVMSTVRYLVAPLRRKIILELLSASPMVRVENLDEIALRHFATRVMGYDGLLMISLVKERCGSIIAGQIVYQLWLQVMDEDDSETASAADKSIIEDRAQPVITSTPKPDIKRKRGLQIHTIHTIEGEKGNNNDD</sequence>
<evidence type="ECO:0000256" key="7">
    <source>
        <dbReference type="ARBA" id="ARBA00022949"/>
    </source>
</evidence>
<keyword evidence="7" id="KW-0965">Cell junction</keyword>
<evidence type="ECO:0000256" key="12">
    <source>
        <dbReference type="RuleBase" id="RU010713"/>
    </source>
</evidence>
<dbReference type="InterPro" id="IPR016135">
    <property type="entry name" value="UBQ-conjugating_enzyme/RWD"/>
</dbReference>
<dbReference type="PANTHER" id="PTHR11893">
    <property type="entry name" value="INNEXIN"/>
    <property type="match status" value="1"/>
</dbReference>
<dbReference type="Gene3D" id="3.10.110.10">
    <property type="entry name" value="Ubiquitin Conjugating Enzyme"/>
    <property type="match status" value="1"/>
</dbReference>
<dbReference type="Pfam" id="PF00179">
    <property type="entry name" value="UQ_con"/>
    <property type="match status" value="1"/>
</dbReference>
<comment type="similarity">
    <text evidence="12">Belongs to the pannexin family.</text>
</comment>
<keyword evidence="11 12" id="KW-0407">Ion channel</keyword>
<feature type="transmembrane region" description="Helical" evidence="12">
    <location>
        <begin position="380"/>
        <end position="398"/>
    </location>
</feature>